<dbReference type="Proteomes" id="UP000694867">
    <property type="component" value="Unplaced"/>
</dbReference>
<proteinExistence type="predicted"/>
<sequence>MVEEIESFFEFSGRTIGAGALQDAYYNVGKFGEYLDKVESSKPGYNHLHLSLETFTDPNFRDRLTSEAHRLAKSVQDNFLLAQLWYLYIATNDSEKALDLERQYPSLMEYLERNRIAPKIKRAFNREILDQVLRFTDNVEIRRKALVCTVFELFERKDLKAAQECLDLARKIGIDTSRIPPRILSELNVAPPASDDDVTESRRQESEARSA</sequence>
<protein>
    <submittedName>
        <fullName evidence="3">Uncharacterized protein LOC100898843</fullName>
    </submittedName>
</protein>
<gene>
    <name evidence="3" type="primary">LOC100898843</name>
</gene>
<reference evidence="3" key="1">
    <citation type="submission" date="2025-08" db="UniProtKB">
        <authorList>
            <consortium name="RefSeq"/>
        </authorList>
    </citation>
    <scope>IDENTIFICATION</scope>
</reference>
<evidence type="ECO:0000256" key="1">
    <source>
        <dbReference type="SAM" id="MobiDB-lite"/>
    </source>
</evidence>
<dbReference type="GeneID" id="100898843"/>
<organism evidence="2 3">
    <name type="scientific">Galendromus occidentalis</name>
    <name type="common">western predatory mite</name>
    <dbReference type="NCBI Taxonomy" id="34638"/>
    <lineage>
        <taxon>Eukaryota</taxon>
        <taxon>Metazoa</taxon>
        <taxon>Ecdysozoa</taxon>
        <taxon>Arthropoda</taxon>
        <taxon>Chelicerata</taxon>
        <taxon>Arachnida</taxon>
        <taxon>Acari</taxon>
        <taxon>Parasitiformes</taxon>
        <taxon>Mesostigmata</taxon>
        <taxon>Gamasina</taxon>
        <taxon>Phytoseioidea</taxon>
        <taxon>Phytoseiidae</taxon>
        <taxon>Typhlodrominae</taxon>
        <taxon>Galendromus</taxon>
    </lineage>
</organism>
<dbReference type="RefSeq" id="XP_018495210.1">
    <property type="nucleotide sequence ID" value="XM_018639694.1"/>
</dbReference>
<feature type="compositionally biased region" description="Basic and acidic residues" evidence="1">
    <location>
        <begin position="199"/>
        <end position="211"/>
    </location>
</feature>
<feature type="region of interest" description="Disordered" evidence="1">
    <location>
        <begin position="188"/>
        <end position="211"/>
    </location>
</feature>
<dbReference type="AlphaFoldDB" id="A0AAJ7P9S3"/>
<keyword evidence="2" id="KW-1185">Reference proteome</keyword>
<accession>A0AAJ7P9S3</accession>
<name>A0AAJ7P9S3_9ACAR</name>
<evidence type="ECO:0000313" key="3">
    <source>
        <dbReference type="RefSeq" id="XP_018495210.1"/>
    </source>
</evidence>
<dbReference type="KEGG" id="goe:100898843"/>
<evidence type="ECO:0000313" key="2">
    <source>
        <dbReference type="Proteomes" id="UP000694867"/>
    </source>
</evidence>